<dbReference type="PANTHER" id="PTHR43630:SF2">
    <property type="entry name" value="GLYCOSYLTRANSFERASE"/>
    <property type="match status" value="1"/>
</dbReference>
<dbReference type="EMBL" id="CP088295">
    <property type="protein sequence ID" value="UUY04729.1"/>
    <property type="molecule type" value="Genomic_DNA"/>
</dbReference>
<dbReference type="PANTHER" id="PTHR43630">
    <property type="entry name" value="POLY-BETA-1,6-N-ACETYL-D-GLUCOSAMINE SYNTHASE"/>
    <property type="match status" value="1"/>
</dbReference>
<sequence length="834" mass="91159">MALRLTDAAPEPDRPSTGLRLSGAPGTEATKKVADDHAPHALRARAAALLAQRDLDGYAALWSEAAGIDDVHRRYQAHCLLAEAGLAHREESMQFVSGMFATIALRTVELLEIEPREPRLLNLAGIAFYELGELGPAEALFNAAFAMAPEIPGVAGNRKEIQRRRKSNFQRPKLPAPVMAALHELAPRGKRVAAKAKPAEGLTLSLCMIVKDEEEMLPQCLAAVRDAVDEMIVVDTGSSDRTVEIAEEFGAKVLHHEWNGSFSDARNVSFDAATSDWIMYLDADEVLIEDDVDRLRALTGRTWREAFYLIETNFTGAVEDGTSVNHNALRVFRNRPEYRFDGRIHEQIAQNLPGWLPERTEITDVRVEHYGYLGVVRDAKEKSRRNLDLLLKQSEEGVDTAFHHYNLGSEYSGAGEQAKALEHFERAWAKLQDDPEMLSYGFVPSCCARLVQSLRINTRFEDCIARGDEVLALLPGFTDIVLEQAHATRALGDLDRAGELLETCIEMGDAPSNYSATVGCGSFLAQTSLADLRRAQGRLEDAERLLLDVRTEFPQFLSAVEPLAEIMLVRGGEPEAVVEAVEGDGDLSAAARFMLAVPLHERGAAELAEVQLRQALDAQPDNPPLRLALSETLLSQAKLTEAAEVVDPLGPDSDWGAAAARTICFAALADEERDVPGEELDAALDRARASGLPDPDLQVLTAWRGRRDGVAAPPSLPAASAASGLTMLEALLRLEAFNRFAELLPIVESIALPWRERHERLATMYLRRGFLESAADEWVAVVQESGADVPALLGLAQVAAMRGMNDDAAVFVEEVKKIEPANPVANKILELIAA</sequence>
<evidence type="ECO:0000313" key="5">
    <source>
        <dbReference type="Proteomes" id="UP001058860"/>
    </source>
</evidence>
<feature type="region of interest" description="Disordered" evidence="2">
    <location>
        <begin position="1"/>
        <end position="28"/>
    </location>
</feature>
<feature type="domain" description="Glycosyltransferase 2-like" evidence="3">
    <location>
        <begin position="205"/>
        <end position="295"/>
    </location>
</feature>
<keyword evidence="1" id="KW-0175">Coiled coil</keyword>
<evidence type="ECO:0000259" key="3">
    <source>
        <dbReference type="Pfam" id="PF00535"/>
    </source>
</evidence>
<evidence type="ECO:0000256" key="1">
    <source>
        <dbReference type="SAM" id="Coils"/>
    </source>
</evidence>
<proteinExistence type="predicted"/>
<evidence type="ECO:0000256" key="2">
    <source>
        <dbReference type="SAM" id="MobiDB-lite"/>
    </source>
</evidence>
<dbReference type="InterPro" id="IPR029044">
    <property type="entry name" value="Nucleotide-diphossugar_trans"/>
</dbReference>
<dbReference type="RefSeq" id="WP_353865209.1">
    <property type="nucleotide sequence ID" value="NZ_CP088295.1"/>
</dbReference>
<dbReference type="SUPFAM" id="SSF53448">
    <property type="entry name" value="Nucleotide-diphospho-sugar transferases"/>
    <property type="match status" value="1"/>
</dbReference>
<name>A0ABY5PJD4_9ACTN</name>
<dbReference type="CDD" id="cd02511">
    <property type="entry name" value="Beta4Glucosyltransferase"/>
    <property type="match status" value="1"/>
</dbReference>
<evidence type="ECO:0000313" key="4">
    <source>
        <dbReference type="EMBL" id="UUY04729.1"/>
    </source>
</evidence>
<dbReference type="InterPro" id="IPR011990">
    <property type="entry name" value="TPR-like_helical_dom_sf"/>
</dbReference>
<protein>
    <submittedName>
        <fullName evidence="4">Glycosyltransferase</fullName>
        <ecNumber evidence="4">2.4.-.-</ecNumber>
    </submittedName>
</protein>
<organism evidence="4 5">
    <name type="scientific">Svornostia abyssi</name>
    <dbReference type="NCBI Taxonomy" id="2898438"/>
    <lineage>
        <taxon>Bacteria</taxon>
        <taxon>Bacillati</taxon>
        <taxon>Actinomycetota</taxon>
        <taxon>Thermoleophilia</taxon>
        <taxon>Solirubrobacterales</taxon>
        <taxon>Baekduiaceae</taxon>
        <taxon>Svornostia</taxon>
    </lineage>
</organism>
<keyword evidence="5" id="KW-1185">Reference proteome</keyword>
<dbReference type="SUPFAM" id="SSF48452">
    <property type="entry name" value="TPR-like"/>
    <property type="match status" value="2"/>
</dbReference>
<accession>A0ABY5PJD4</accession>
<keyword evidence="4" id="KW-0328">Glycosyltransferase</keyword>
<dbReference type="Gene3D" id="3.90.550.10">
    <property type="entry name" value="Spore Coat Polysaccharide Biosynthesis Protein SpsA, Chain A"/>
    <property type="match status" value="1"/>
</dbReference>
<dbReference type="GO" id="GO:0016757">
    <property type="term" value="F:glycosyltransferase activity"/>
    <property type="evidence" value="ECO:0007669"/>
    <property type="project" value="UniProtKB-KW"/>
</dbReference>
<dbReference type="InterPro" id="IPR019734">
    <property type="entry name" value="TPR_rpt"/>
</dbReference>
<dbReference type="InterPro" id="IPR001173">
    <property type="entry name" value="Glyco_trans_2-like"/>
</dbReference>
<reference evidence="5" key="1">
    <citation type="submission" date="2021-11" db="EMBL/GenBank/DDBJ databases">
        <title>Cultivation dependent microbiological survey of springs from the worlds oldest radium mine currently devoted to the extraction of radon-saturated water.</title>
        <authorList>
            <person name="Kapinusova G."/>
            <person name="Smrhova T."/>
            <person name="Strejcek M."/>
            <person name="Suman J."/>
            <person name="Jani K."/>
            <person name="Pajer P."/>
            <person name="Uhlik O."/>
        </authorList>
    </citation>
    <scope>NUCLEOTIDE SEQUENCE [LARGE SCALE GENOMIC DNA]</scope>
    <source>
        <strain evidence="5">J379</strain>
    </source>
</reference>
<dbReference type="SMART" id="SM00028">
    <property type="entry name" value="TPR"/>
    <property type="match status" value="5"/>
</dbReference>
<dbReference type="Pfam" id="PF00535">
    <property type="entry name" value="Glycos_transf_2"/>
    <property type="match status" value="1"/>
</dbReference>
<keyword evidence="4" id="KW-0808">Transferase</keyword>
<feature type="coiled-coil region" evidence="1">
    <location>
        <begin position="525"/>
        <end position="552"/>
    </location>
</feature>
<gene>
    <name evidence="4" type="ORF">LRS13_04145</name>
</gene>
<dbReference type="Gene3D" id="1.25.40.10">
    <property type="entry name" value="Tetratricopeptide repeat domain"/>
    <property type="match status" value="3"/>
</dbReference>
<dbReference type="Proteomes" id="UP001058860">
    <property type="component" value="Chromosome"/>
</dbReference>
<dbReference type="EC" id="2.4.-.-" evidence="4"/>